<evidence type="ECO:0000313" key="2">
    <source>
        <dbReference type="Proteomes" id="UP000258309"/>
    </source>
</evidence>
<dbReference type="GO" id="GO:0016279">
    <property type="term" value="F:protein-lysine N-methyltransferase activity"/>
    <property type="evidence" value="ECO:0007669"/>
    <property type="project" value="TreeGrafter"/>
</dbReference>
<dbReference type="InterPro" id="IPR050600">
    <property type="entry name" value="SETD3_SETD6_MTase"/>
</dbReference>
<protein>
    <recommendedName>
        <fullName evidence="3">SET domain-containing protein</fullName>
    </recommendedName>
</protein>
<evidence type="ECO:0000313" key="1">
    <source>
        <dbReference type="EMBL" id="RFU34418.1"/>
    </source>
</evidence>
<dbReference type="GO" id="GO:0005634">
    <property type="term" value="C:nucleus"/>
    <property type="evidence" value="ECO:0007669"/>
    <property type="project" value="TreeGrafter"/>
</dbReference>
<proteinExistence type="predicted"/>
<dbReference type="PANTHER" id="PTHR13271:SF146">
    <property type="entry name" value="SET DOMAIN-CONTAINING PROTEIN"/>
    <property type="match status" value="1"/>
</dbReference>
<dbReference type="InterPro" id="IPR046341">
    <property type="entry name" value="SET_dom_sf"/>
</dbReference>
<dbReference type="OMA" id="LVEDWDH"/>
<keyword evidence="2" id="KW-1185">Reference proteome</keyword>
<sequence length="796" mass="91984">MAQVTPSHPLDGLLVWAMNHGAYMHPLVELFQDPIKGWGFKIVPANMWPKPEEITNQEDRDSIVAGRAIHVVPAGTRVVTCPYTISLSYLNAVGASDSFTLHLSTPFPDSFLNEVGKHAPSVVGNFFLVQQYLLDARSFWHPYIKHLPQPDQPDRLQTPTWWPEEDLKYLAGTNLEPAVKEQEALWKQQWIDAINILSLDNNFPWQKYTYELYKWAASIFGSRSFRASLTIPEELINNPRPIYSQTIRDHIRKDDFSVLFPLLDIGNHDGFKKVEWLEHLTQGCFELRTTVAMKQNSQIYNFYGDKTNSELLMAYGFMLPSPGPVERDSVNLMVKFSETHLNLWRSLNCYVPDNSPTRVVGKRIFTVQKIFDRPDYVMMPGEPSLPRRDSRLAEFHPFSNGLVDIVTIISANVQESQYLQENPTICPECEHDPFAGCLARVTVQALSILRDQLERERKRIQNAGTDLSDPQNENQRLAMNFRTRQMAVLEAALTPITLRLRCLLTRSSFWGTNTLHPYISEGRGNDDPFKDMYSHLEALSLECAYGWLKTHYQSISECVEKLIAKDQEEPLPLDWAHIVNEKWEPVYFTVWIFILLAIWGRDPTFARDHLMLATWLHEMNQIYIPIKEEHNYGFFGDTQESQTVDRMIEELYKCPDIKVREDRPWLRTRQPTGMPKTKIITLIRDFASFIASEETVRAQYRMQSGPQLGQEISQKVLILVKKKANAPVESARLGHLPDPIWPGWSTVLQAYRTRRSIRNLSKEEKEGKERSYMEGQGIDLDRLNRPDIGVFDRWTA</sequence>
<accession>A0A3E2HLZ6</accession>
<dbReference type="SUPFAM" id="SSF82199">
    <property type="entry name" value="SET domain"/>
    <property type="match status" value="1"/>
</dbReference>
<evidence type="ECO:0008006" key="3">
    <source>
        <dbReference type="Google" id="ProtNLM"/>
    </source>
</evidence>
<gene>
    <name evidence="1" type="ORF">B7463_g1906</name>
</gene>
<comment type="caution">
    <text evidence="1">The sequence shown here is derived from an EMBL/GenBank/DDBJ whole genome shotgun (WGS) entry which is preliminary data.</text>
</comment>
<feature type="non-terminal residue" evidence="1">
    <location>
        <position position="1"/>
    </location>
</feature>
<dbReference type="Gene3D" id="3.90.1410.10">
    <property type="entry name" value="set domain protein methyltransferase, domain 1"/>
    <property type="match status" value="1"/>
</dbReference>
<dbReference type="AlphaFoldDB" id="A0A3E2HLZ6"/>
<dbReference type="EMBL" id="NCSJ02000021">
    <property type="protein sequence ID" value="RFU34418.1"/>
    <property type="molecule type" value="Genomic_DNA"/>
</dbReference>
<dbReference type="STRING" id="5539.A0A3E2HLZ6"/>
<name>A0A3E2HLZ6_SCYLI</name>
<organism evidence="1 2">
    <name type="scientific">Scytalidium lignicola</name>
    <name type="common">Hyphomycete</name>
    <dbReference type="NCBI Taxonomy" id="5539"/>
    <lineage>
        <taxon>Eukaryota</taxon>
        <taxon>Fungi</taxon>
        <taxon>Dikarya</taxon>
        <taxon>Ascomycota</taxon>
        <taxon>Pezizomycotina</taxon>
        <taxon>Leotiomycetes</taxon>
        <taxon>Leotiomycetes incertae sedis</taxon>
        <taxon>Scytalidium</taxon>
    </lineage>
</organism>
<dbReference type="PANTHER" id="PTHR13271">
    <property type="entry name" value="UNCHARACTERIZED PUTATIVE METHYLTRANSFERASE"/>
    <property type="match status" value="1"/>
</dbReference>
<feature type="non-terminal residue" evidence="1">
    <location>
        <position position="796"/>
    </location>
</feature>
<reference evidence="1 2" key="1">
    <citation type="submission" date="2018-05" db="EMBL/GenBank/DDBJ databases">
        <title>Draft genome sequence of Scytalidium lignicola DSM 105466, a ubiquitous saprotrophic fungus.</title>
        <authorList>
            <person name="Buettner E."/>
            <person name="Gebauer A.M."/>
            <person name="Hofrichter M."/>
            <person name="Liers C."/>
            <person name="Kellner H."/>
        </authorList>
    </citation>
    <scope>NUCLEOTIDE SEQUENCE [LARGE SCALE GENOMIC DNA]</scope>
    <source>
        <strain evidence="1 2">DSM 105466</strain>
    </source>
</reference>
<dbReference type="OrthoDB" id="42889at2759"/>
<dbReference type="Proteomes" id="UP000258309">
    <property type="component" value="Unassembled WGS sequence"/>
</dbReference>